<evidence type="ECO:0000313" key="2">
    <source>
        <dbReference type="EMBL" id="AWL29311.1"/>
    </source>
</evidence>
<dbReference type="InterPro" id="IPR004045">
    <property type="entry name" value="Glutathione_S-Trfase_N"/>
</dbReference>
<dbReference type="PANTHER" id="PTHR45288">
    <property type="entry name" value="THIOREDOXIN FAMILY PROTEIN"/>
    <property type="match status" value="1"/>
</dbReference>
<dbReference type="Gene3D" id="3.40.30.10">
    <property type="entry name" value="Glutaredoxin"/>
    <property type="match status" value="2"/>
</dbReference>
<dbReference type="RefSeq" id="WP_065992634.1">
    <property type="nucleotide sequence ID" value="NZ_CP029397.2"/>
</dbReference>
<feature type="domain" description="GST N-terminal" evidence="1">
    <location>
        <begin position="158"/>
        <end position="262"/>
    </location>
</feature>
<dbReference type="SFLD" id="SFLDS00019">
    <property type="entry name" value="Glutathione_Transferase_(cytos"/>
    <property type="match status" value="1"/>
</dbReference>
<dbReference type="InterPro" id="IPR036249">
    <property type="entry name" value="Thioredoxin-like_sf"/>
</dbReference>
<dbReference type="Pfam" id="PF13417">
    <property type="entry name" value="GST_N_3"/>
    <property type="match status" value="1"/>
</dbReference>
<gene>
    <name evidence="2" type="ORF">DJ533_12400</name>
</gene>
<dbReference type="SUPFAM" id="SSF52833">
    <property type="entry name" value="Thioredoxin-like"/>
    <property type="match status" value="2"/>
</dbReference>
<dbReference type="OrthoDB" id="9793736at2"/>
<dbReference type="GO" id="GO:0016740">
    <property type="term" value="F:transferase activity"/>
    <property type="evidence" value="ECO:0007669"/>
    <property type="project" value="UniProtKB-KW"/>
</dbReference>
<dbReference type="STRING" id="1871111.GCA_001704615_01338"/>
<reference evidence="2" key="1">
    <citation type="submission" date="2019-08" db="EMBL/GenBank/DDBJ databases">
        <title>The complete genome of Acinetobacter defluvii strain WCHAD010030.</title>
        <authorList>
            <person name="Hu Y."/>
            <person name="Qin J."/>
            <person name="Feng Y."/>
            <person name="Zong Z."/>
        </authorList>
    </citation>
    <scope>NUCLEOTIDE SEQUENCE</scope>
    <source>
        <strain evidence="2">WCHA30</strain>
    </source>
</reference>
<organism evidence="2 3">
    <name type="scientific">Acinetobacter defluvii</name>
    <dbReference type="NCBI Taxonomy" id="1871111"/>
    <lineage>
        <taxon>Bacteria</taxon>
        <taxon>Pseudomonadati</taxon>
        <taxon>Pseudomonadota</taxon>
        <taxon>Gammaproteobacteria</taxon>
        <taxon>Moraxellales</taxon>
        <taxon>Moraxellaceae</taxon>
        <taxon>Acinetobacter</taxon>
    </lineage>
</organism>
<keyword evidence="3" id="KW-1185">Reference proteome</keyword>
<dbReference type="PROSITE" id="PS50404">
    <property type="entry name" value="GST_NTER"/>
    <property type="match status" value="2"/>
</dbReference>
<dbReference type="CDD" id="cd03041">
    <property type="entry name" value="GST_N_2GST_N"/>
    <property type="match status" value="1"/>
</dbReference>
<dbReference type="InterPro" id="IPR040079">
    <property type="entry name" value="Glutathione_S-Trfase"/>
</dbReference>
<dbReference type="Proteomes" id="UP000245977">
    <property type="component" value="Chromosome"/>
</dbReference>
<accession>A0A2S2FEA9</accession>
<dbReference type="PROSITE" id="PS51354">
    <property type="entry name" value="GLUTAREDOXIN_2"/>
    <property type="match status" value="1"/>
</dbReference>
<proteinExistence type="predicted"/>
<dbReference type="SFLD" id="SFLDG01181">
    <property type="entry name" value="SUF2"/>
    <property type="match status" value="1"/>
</dbReference>
<dbReference type="PANTHER" id="PTHR45288:SF1">
    <property type="entry name" value="THIOREDOXIN FAMILY PROTEIN"/>
    <property type="match status" value="1"/>
</dbReference>
<dbReference type="SFLD" id="SFLDG01202">
    <property type="entry name" value="SUF2.2"/>
    <property type="match status" value="1"/>
</dbReference>
<dbReference type="EMBL" id="CP029397">
    <property type="protein sequence ID" value="AWL29311.1"/>
    <property type="molecule type" value="Genomic_DNA"/>
</dbReference>
<sequence length="262" mass="29709">MVHHQIKVAQALISAITEGGRGANGTPFPNQPEKALKLYEFEGSPFCRRVREVMTLLNLDYEVYPCPKGGTKYRAIAKEQGGKAQFPFLIDENTGEKLYESQDIINHLFKNYGKNGKTPKRYARYPKLPIVAFAGTLINGARGVWVDKKIVNREAPKQLLELWGFEASPYTRVVRGVLTELELPFVFHNVAKERWQDQGPSFLRLKPGKYVPLKEGKRSKVVDVMGRHKKDIQVPYLVDPNTGAQLFESEAIVDYLQKKYGA</sequence>
<evidence type="ECO:0000259" key="1">
    <source>
        <dbReference type="PROSITE" id="PS50404"/>
    </source>
</evidence>
<dbReference type="Pfam" id="PF13409">
    <property type="entry name" value="GST_N_2"/>
    <property type="match status" value="1"/>
</dbReference>
<evidence type="ECO:0000313" key="3">
    <source>
        <dbReference type="Proteomes" id="UP000245977"/>
    </source>
</evidence>
<feature type="domain" description="GST N-terminal" evidence="1">
    <location>
        <begin position="34"/>
        <end position="116"/>
    </location>
</feature>
<protein>
    <submittedName>
        <fullName evidence="2">Glutathione S-transferase</fullName>
    </submittedName>
</protein>
<name>A0A2S2FEA9_9GAMM</name>
<dbReference type="AlphaFoldDB" id="A0A2S2FEA9"/>
<dbReference type="KEGG" id="adv:DJ533_12400"/>